<dbReference type="EMBL" id="LSDG01000001">
    <property type="protein sequence ID" value="KXB68538.1"/>
    <property type="molecule type" value="Genomic_DNA"/>
</dbReference>
<proteinExistence type="predicted"/>
<organism evidence="1 2">
    <name type="scientific">Aedoeadaptatus coxii</name>
    <dbReference type="NCBI Taxonomy" id="755172"/>
    <lineage>
        <taxon>Bacteria</taxon>
        <taxon>Bacillati</taxon>
        <taxon>Bacillota</taxon>
        <taxon>Tissierellia</taxon>
        <taxon>Tissierellales</taxon>
        <taxon>Peptoniphilaceae</taxon>
        <taxon>Aedoeadaptatus</taxon>
    </lineage>
</organism>
<comment type="caution">
    <text evidence="1">The sequence shown here is derived from an EMBL/GenBank/DDBJ whole genome shotgun (WGS) entry which is preliminary data.</text>
</comment>
<dbReference type="Proteomes" id="UP000070442">
    <property type="component" value="Unassembled WGS sequence"/>
</dbReference>
<dbReference type="InterPro" id="IPR013381">
    <property type="entry name" value="CRISPR-assoc_prot_Cse1"/>
</dbReference>
<name>A0A134ALD8_9FIRM</name>
<protein>
    <submittedName>
        <fullName evidence="1">CRISPR system CASCADE complex protein CasA</fullName>
    </submittedName>
</protein>
<dbReference type="AlphaFoldDB" id="A0A134ALD8"/>
<dbReference type="RefSeq" id="WP_068365952.1">
    <property type="nucleotide sequence ID" value="NZ_KQ960154.1"/>
</dbReference>
<sequence length="573" mass="66579">MARFNLIDEPWIRVVTDSGGETEEVSLKELFQNAHLYIGLAGDMKTQDFALLRLLLAILHTVFSRVDAQGEIYEWIELDESFRQLNEVDEDDMEDYAGALYKTWNDLWKAGKFPKAVVDYLEAWHDRFYLFDEEYPFYQVSFKVLSKNKLNQKSPTSVCGKNINRRISESGNKKVLFSPKNRYEEYSDLLSEPELARWLIAYQNYSNKSDKAVFGKGYDVGVSKGWAFELGGIYFKGDNLFESLLLNLTLVRQDQEESLYSQKPCWEFDPDNLIERYLRGSSDPRAIDNLAELYTVWSRAIYIDPSIDMSKNFQFEVVKLPDIQITDYFIEPMTLWKLHKTGAQRNHTTPYVHKEEWSLWRSFGLLSGNNDERTPGVIQWVRNEEIKDALDSIQVCVVAVSMIWGGNPTSQIPVNEVVDTLMLHERLLTDLSENGWEQRIRDIVDLTNHVVRSTYGRFLYDIEDIRNLKNSGLTSKELARLYYVIDQPFREWIASIEPDKDREVQLNEWKKILKKLVKREADRLVAQAGPRDFTGRICDGGGVGESEGRYKNIAISYNAFSYFLNKQLDVKEG</sequence>
<evidence type="ECO:0000313" key="1">
    <source>
        <dbReference type="EMBL" id="KXB68538.1"/>
    </source>
</evidence>
<dbReference type="PATRIC" id="fig|755172.3.peg.7"/>
<accession>A0A134ALD8</accession>
<dbReference type="Pfam" id="PF09481">
    <property type="entry name" value="CRISPR_Cse1"/>
    <property type="match status" value="1"/>
</dbReference>
<dbReference type="STRING" id="755172.HMPREF1863_00007"/>
<dbReference type="Gene3D" id="1.10.132.100">
    <property type="match status" value="1"/>
</dbReference>
<evidence type="ECO:0000313" key="2">
    <source>
        <dbReference type="Proteomes" id="UP000070442"/>
    </source>
</evidence>
<reference evidence="2" key="1">
    <citation type="submission" date="2016-01" db="EMBL/GenBank/DDBJ databases">
        <authorList>
            <person name="Mitreva M."/>
            <person name="Pepin K.H."/>
            <person name="Mihindukulasuriya K.A."/>
            <person name="Fulton R."/>
            <person name="Fronick C."/>
            <person name="O'Laughlin M."/>
            <person name="Miner T."/>
            <person name="Herter B."/>
            <person name="Rosa B.A."/>
            <person name="Cordes M."/>
            <person name="Tomlinson C."/>
            <person name="Wollam A."/>
            <person name="Palsikar V.B."/>
            <person name="Mardis E.R."/>
            <person name="Wilson R.K."/>
        </authorList>
    </citation>
    <scope>NUCLEOTIDE SEQUENCE [LARGE SCALE GENOMIC DNA]</scope>
    <source>
        <strain evidence="2">DNF00729</strain>
    </source>
</reference>
<gene>
    <name evidence="1" type="ORF">HMPREF1863_00007</name>
</gene>
<dbReference type="OrthoDB" id="3187690at2"/>
<keyword evidence="2" id="KW-1185">Reference proteome</keyword>